<proteinExistence type="predicted"/>
<accession>A0A6L5XBD1</accession>
<keyword evidence="2" id="KW-1185">Reference proteome</keyword>
<gene>
    <name evidence="1" type="ORF">FYJ29_03460</name>
</gene>
<sequence>MTEEFWANTHLSVVRYYGHISLMGHEYIIVNKEGKDIFQLSAEAHKAGRENAIEPGEPCDLVVKTLMVAYRKLGRDRIIALIKDGRSEKEINDIAKKGGEQ</sequence>
<evidence type="ECO:0000313" key="2">
    <source>
        <dbReference type="Proteomes" id="UP000483362"/>
    </source>
</evidence>
<organism evidence="1 2">
    <name type="scientific">Sodaliphilus pleomorphus</name>
    <dbReference type="NCBI Taxonomy" id="2606626"/>
    <lineage>
        <taxon>Bacteria</taxon>
        <taxon>Pseudomonadati</taxon>
        <taxon>Bacteroidota</taxon>
        <taxon>Bacteroidia</taxon>
        <taxon>Bacteroidales</taxon>
        <taxon>Muribaculaceae</taxon>
        <taxon>Sodaliphilus</taxon>
    </lineage>
</organism>
<comment type="caution">
    <text evidence="1">The sequence shown here is derived from an EMBL/GenBank/DDBJ whole genome shotgun (WGS) entry which is preliminary data.</text>
</comment>
<dbReference type="RefSeq" id="WP_154328289.1">
    <property type="nucleotide sequence ID" value="NZ_CP045696.1"/>
</dbReference>
<evidence type="ECO:0000313" key="1">
    <source>
        <dbReference type="EMBL" id="MSS16825.1"/>
    </source>
</evidence>
<protein>
    <submittedName>
        <fullName evidence="1">Uncharacterized protein</fullName>
    </submittedName>
</protein>
<dbReference type="EMBL" id="VULT01000004">
    <property type="protein sequence ID" value="MSS16825.1"/>
    <property type="molecule type" value="Genomic_DNA"/>
</dbReference>
<dbReference type="AlphaFoldDB" id="A0A6L5XBD1"/>
<dbReference type="Proteomes" id="UP000483362">
    <property type="component" value="Unassembled WGS sequence"/>
</dbReference>
<reference evidence="1 2" key="1">
    <citation type="submission" date="2019-08" db="EMBL/GenBank/DDBJ databases">
        <title>In-depth cultivation of the pig gut microbiome towards novel bacterial diversity and tailored functional studies.</title>
        <authorList>
            <person name="Wylensek D."/>
            <person name="Hitch T.C.A."/>
            <person name="Clavel T."/>
        </authorList>
    </citation>
    <scope>NUCLEOTIDE SEQUENCE [LARGE SCALE GENOMIC DNA]</scope>
    <source>
        <strain evidence="1 2">Oil-RF-744-WCA-WT-10</strain>
    </source>
</reference>
<name>A0A6L5XBD1_9BACT</name>